<protein>
    <submittedName>
        <fullName evidence="2">Uncharacterized protein</fullName>
    </submittedName>
</protein>
<sequence length="159" mass="17960">MMTGYTYPFCAVLCLLFMEVSISGLLVNDGRQPCSLCGSPIDVTLTAINEVREPRFNFTVNLRQTAQRELILLLQEAAEADGRFNFTVSYLKGLGFFVEKINHQVGDWAKDRSWWHTYSEQPGYGAHCEGVSSYVPDHKESVVFLLTNRTLSLSRCPQV</sequence>
<accession>A0AAN9GJJ9</accession>
<dbReference type="AlphaFoldDB" id="A0AAN9GJJ9"/>
<organism evidence="2 3">
    <name type="scientific">Littorina saxatilis</name>
    <dbReference type="NCBI Taxonomy" id="31220"/>
    <lineage>
        <taxon>Eukaryota</taxon>
        <taxon>Metazoa</taxon>
        <taxon>Spiralia</taxon>
        <taxon>Lophotrochozoa</taxon>
        <taxon>Mollusca</taxon>
        <taxon>Gastropoda</taxon>
        <taxon>Caenogastropoda</taxon>
        <taxon>Littorinimorpha</taxon>
        <taxon>Littorinoidea</taxon>
        <taxon>Littorinidae</taxon>
        <taxon>Littorina</taxon>
    </lineage>
</organism>
<dbReference type="Gene3D" id="2.170.130.30">
    <property type="match status" value="1"/>
</dbReference>
<name>A0AAN9GJJ9_9CAEN</name>
<evidence type="ECO:0000313" key="3">
    <source>
        <dbReference type="Proteomes" id="UP001374579"/>
    </source>
</evidence>
<dbReference type="Proteomes" id="UP001374579">
    <property type="component" value="Unassembled WGS sequence"/>
</dbReference>
<comment type="caution">
    <text evidence="2">The sequence shown here is derived from an EMBL/GenBank/DDBJ whole genome shotgun (WGS) entry which is preliminary data.</text>
</comment>
<reference evidence="2 3" key="1">
    <citation type="submission" date="2024-02" db="EMBL/GenBank/DDBJ databases">
        <title>Chromosome-scale genome assembly of the rough periwinkle Littorina saxatilis.</title>
        <authorList>
            <person name="De Jode A."/>
            <person name="Faria R."/>
            <person name="Formenti G."/>
            <person name="Sims Y."/>
            <person name="Smith T.P."/>
            <person name="Tracey A."/>
            <person name="Wood J.M.D."/>
            <person name="Zagrodzka Z.B."/>
            <person name="Johannesson K."/>
            <person name="Butlin R.K."/>
            <person name="Leder E.H."/>
        </authorList>
    </citation>
    <scope>NUCLEOTIDE SEQUENCE [LARGE SCALE GENOMIC DNA]</scope>
    <source>
        <strain evidence="2">Snail1</strain>
        <tissue evidence="2">Muscle</tissue>
    </source>
</reference>
<keyword evidence="1" id="KW-0732">Signal</keyword>
<keyword evidence="3" id="KW-1185">Reference proteome</keyword>
<feature type="signal peptide" evidence="1">
    <location>
        <begin position="1"/>
        <end position="24"/>
    </location>
</feature>
<evidence type="ECO:0000256" key="1">
    <source>
        <dbReference type="SAM" id="SignalP"/>
    </source>
</evidence>
<proteinExistence type="predicted"/>
<gene>
    <name evidence="2" type="ORF">V1264_014682</name>
</gene>
<feature type="chain" id="PRO_5043052311" evidence="1">
    <location>
        <begin position="25"/>
        <end position="159"/>
    </location>
</feature>
<dbReference type="EMBL" id="JBAMIC010000003">
    <property type="protein sequence ID" value="KAK7110882.1"/>
    <property type="molecule type" value="Genomic_DNA"/>
</dbReference>
<evidence type="ECO:0000313" key="2">
    <source>
        <dbReference type="EMBL" id="KAK7110882.1"/>
    </source>
</evidence>